<organism evidence="1 2">
    <name type="scientific">Cordyceps militaris (strain CM01)</name>
    <name type="common">Caterpillar fungus</name>
    <dbReference type="NCBI Taxonomy" id="983644"/>
    <lineage>
        <taxon>Eukaryota</taxon>
        <taxon>Fungi</taxon>
        <taxon>Dikarya</taxon>
        <taxon>Ascomycota</taxon>
        <taxon>Pezizomycotina</taxon>
        <taxon>Sordariomycetes</taxon>
        <taxon>Hypocreomycetidae</taxon>
        <taxon>Hypocreales</taxon>
        <taxon>Cordycipitaceae</taxon>
        <taxon>Cordyceps</taxon>
    </lineage>
</organism>
<keyword evidence="2" id="KW-1185">Reference proteome</keyword>
<protein>
    <submittedName>
        <fullName evidence="1">Uncharacterized protein</fullName>
    </submittedName>
</protein>
<evidence type="ECO:0000313" key="2">
    <source>
        <dbReference type="Proteomes" id="UP000001610"/>
    </source>
</evidence>
<dbReference type="SUPFAM" id="SSF75005">
    <property type="entry name" value="Arabinanase/levansucrase/invertase"/>
    <property type="match status" value="1"/>
</dbReference>
<name>G3J5R4_CORMM</name>
<dbReference type="AlphaFoldDB" id="G3J5R4"/>
<dbReference type="Gene3D" id="2.115.10.20">
    <property type="entry name" value="Glycosyl hydrolase domain, family 43"/>
    <property type="match status" value="1"/>
</dbReference>
<dbReference type="HOGENOM" id="CLU_2096767_0_0_1"/>
<dbReference type="KEGG" id="cmt:CCM_00726"/>
<dbReference type="Proteomes" id="UP000001610">
    <property type="component" value="Unassembled WGS sequence"/>
</dbReference>
<dbReference type="OrthoDB" id="3879658at2759"/>
<proteinExistence type="predicted"/>
<dbReference type="InterPro" id="IPR023296">
    <property type="entry name" value="Glyco_hydro_beta-prop_sf"/>
</dbReference>
<dbReference type="GeneID" id="18162760"/>
<gene>
    <name evidence="1" type="ORF">CCM_00726</name>
</gene>
<dbReference type="InParanoid" id="G3J5R4"/>
<accession>G3J5R4</accession>
<reference evidence="1 2" key="1">
    <citation type="journal article" date="2011" name="Genome Biol.">
        <title>Genome sequence of the insect pathogenic fungus Cordyceps militaris, a valued traditional Chinese medicine.</title>
        <authorList>
            <person name="Zheng P."/>
            <person name="Xia Y."/>
            <person name="Xiao G."/>
            <person name="Xiong C."/>
            <person name="Hu X."/>
            <person name="Zhang S."/>
            <person name="Zheng H."/>
            <person name="Huang Y."/>
            <person name="Zhou Y."/>
            <person name="Wang S."/>
            <person name="Zhao G.P."/>
            <person name="Liu X."/>
            <person name="St Leger R.J."/>
            <person name="Wang C."/>
        </authorList>
    </citation>
    <scope>NUCLEOTIDE SEQUENCE [LARGE SCALE GENOMIC DNA]</scope>
    <source>
        <strain evidence="1 2">CM01</strain>
    </source>
</reference>
<dbReference type="EMBL" id="JH126399">
    <property type="protein sequence ID" value="EGX96071.1"/>
    <property type="molecule type" value="Genomic_DNA"/>
</dbReference>
<dbReference type="VEuPathDB" id="FungiDB:CCM_00726"/>
<sequence>MVCDEDGGGTATAIQLASSAAPGATTISLPQSRFCFSSDDHGTEYAWSSTIDGKYEDRGTLFRSVNHVGIYGPGHCDIDHNGVNMVLHGRQNLHDSQAIRVLYSASLHIDRRNIQH</sequence>
<evidence type="ECO:0000313" key="1">
    <source>
        <dbReference type="EMBL" id="EGX96071.1"/>
    </source>
</evidence>
<dbReference type="RefSeq" id="XP_006665948.1">
    <property type="nucleotide sequence ID" value="XM_006665885.1"/>
</dbReference>